<evidence type="ECO:0000256" key="1">
    <source>
        <dbReference type="ARBA" id="ARBA00004533"/>
    </source>
</evidence>
<name>A0ABW5NCP4_9FLAO</name>
<keyword evidence="7" id="KW-1133">Transmembrane helix</keyword>
<dbReference type="Pfam" id="PF03279">
    <property type="entry name" value="Lip_A_acyltrans"/>
    <property type="match status" value="1"/>
</dbReference>
<keyword evidence="6 8" id="KW-0012">Acyltransferase</keyword>
<evidence type="ECO:0000256" key="5">
    <source>
        <dbReference type="ARBA" id="ARBA00023136"/>
    </source>
</evidence>
<dbReference type="PIRSF" id="PIRSF026649">
    <property type="entry name" value="MsbB"/>
    <property type="match status" value="1"/>
</dbReference>
<dbReference type="CDD" id="cd07984">
    <property type="entry name" value="LPLAT_LABLAT-like"/>
    <property type="match status" value="1"/>
</dbReference>
<keyword evidence="7" id="KW-0812">Transmembrane</keyword>
<evidence type="ECO:0000256" key="4">
    <source>
        <dbReference type="ARBA" id="ARBA00022679"/>
    </source>
</evidence>
<keyword evidence="9" id="KW-1185">Reference proteome</keyword>
<dbReference type="RefSeq" id="WP_176030739.1">
    <property type="nucleotide sequence ID" value="NZ_JBHSJV010000001.1"/>
</dbReference>
<keyword evidence="4" id="KW-0808">Transferase</keyword>
<gene>
    <name evidence="8" type="ORF">ACFSTE_21240</name>
</gene>
<feature type="transmembrane region" description="Helical" evidence="7">
    <location>
        <begin position="20"/>
        <end position="39"/>
    </location>
</feature>
<protein>
    <submittedName>
        <fullName evidence="8">Lysophospholipid acyltransferase family protein</fullName>
    </submittedName>
</protein>
<evidence type="ECO:0000256" key="7">
    <source>
        <dbReference type="SAM" id="Phobius"/>
    </source>
</evidence>
<dbReference type="EMBL" id="JBHULX010000048">
    <property type="protein sequence ID" value="MFD2593375.1"/>
    <property type="molecule type" value="Genomic_DNA"/>
</dbReference>
<dbReference type="InterPro" id="IPR004960">
    <property type="entry name" value="LipA_acyltrans"/>
</dbReference>
<evidence type="ECO:0000256" key="2">
    <source>
        <dbReference type="ARBA" id="ARBA00022475"/>
    </source>
</evidence>
<evidence type="ECO:0000256" key="3">
    <source>
        <dbReference type="ARBA" id="ARBA00022519"/>
    </source>
</evidence>
<evidence type="ECO:0000313" key="8">
    <source>
        <dbReference type="EMBL" id="MFD2593375.1"/>
    </source>
</evidence>
<sequence>MQRLIYYTIYPVLWSISKLPWRLFYGLSSCIYYLVYYIIRYRRKTVTANLTLVFPEKNTSEINRIRKAFYKHMCDMFLEMIKSISITKEEMLERFRVTNIEDFHALEKENKSIVVLMGHYASYEWSSAIDLLSINPCVGIYKKVRNPYFDKMVHRIRGRFSARLIESHDVVRTISQDIKKGDICSYGMIADQSPKIWNAKYWTDFMGVTVPVFLGASLIARKFDLTVLYLQINKKKRGYYEATFVPIKKEDNTSNDRFYYIKAYLRLLENQIKEKPEYYLWTHKRWKHRNAEKPNKAIVD</sequence>
<dbReference type="GO" id="GO:0016746">
    <property type="term" value="F:acyltransferase activity"/>
    <property type="evidence" value="ECO:0007669"/>
    <property type="project" value="UniProtKB-KW"/>
</dbReference>
<evidence type="ECO:0000256" key="6">
    <source>
        <dbReference type="ARBA" id="ARBA00023315"/>
    </source>
</evidence>
<accession>A0ABW5NCP4</accession>
<reference evidence="9" key="1">
    <citation type="journal article" date="2019" name="Int. J. Syst. Evol. Microbiol.">
        <title>The Global Catalogue of Microorganisms (GCM) 10K type strain sequencing project: providing services to taxonomists for standard genome sequencing and annotation.</title>
        <authorList>
            <consortium name="The Broad Institute Genomics Platform"/>
            <consortium name="The Broad Institute Genome Sequencing Center for Infectious Disease"/>
            <person name="Wu L."/>
            <person name="Ma J."/>
        </authorList>
    </citation>
    <scope>NUCLEOTIDE SEQUENCE [LARGE SCALE GENOMIC DNA]</scope>
    <source>
        <strain evidence="9">KCTC 42423</strain>
    </source>
</reference>
<organism evidence="8 9">
    <name type="scientific">Aquimarina hainanensis</name>
    <dbReference type="NCBI Taxonomy" id="1578017"/>
    <lineage>
        <taxon>Bacteria</taxon>
        <taxon>Pseudomonadati</taxon>
        <taxon>Bacteroidota</taxon>
        <taxon>Flavobacteriia</taxon>
        <taxon>Flavobacteriales</taxon>
        <taxon>Flavobacteriaceae</taxon>
        <taxon>Aquimarina</taxon>
    </lineage>
</organism>
<keyword evidence="3" id="KW-0997">Cell inner membrane</keyword>
<evidence type="ECO:0000313" key="9">
    <source>
        <dbReference type="Proteomes" id="UP001597459"/>
    </source>
</evidence>
<keyword evidence="5 7" id="KW-0472">Membrane</keyword>
<dbReference type="Proteomes" id="UP001597459">
    <property type="component" value="Unassembled WGS sequence"/>
</dbReference>
<comment type="subcellular location">
    <subcellularLocation>
        <location evidence="1">Cell inner membrane</location>
    </subcellularLocation>
</comment>
<dbReference type="PANTHER" id="PTHR30606">
    <property type="entry name" value="LIPID A BIOSYNTHESIS LAUROYL ACYLTRANSFERASE"/>
    <property type="match status" value="1"/>
</dbReference>
<comment type="caution">
    <text evidence="8">The sequence shown here is derived from an EMBL/GenBank/DDBJ whole genome shotgun (WGS) entry which is preliminary data.</text>
</comment>
<dbReference type="PANTHER" id="PTHR30606:SF10">
    <property type="entry name" value="PHOSPHATIDYLINOSITOL MANNOSIDE ACYLTRANSFERASE"/>
    <property type="match status" value="1"/>
</dbReference>
<keyword evidence="2" id="KW-1003">Cell membrane</keyword>
<proteinExistence type="predicted"/>